<dbReference type="InterPro" id="IPR048497">
    <property type="entry name" value="LIF-R-like_Ig-like"/>
</dbReference>
<dbReference type="PANTHER" id="PTHR44170:SF6">
    <property type="entry name" value="CONTACTIN"/>
    <property type="match status" value="1"/>
</dbReference>
<dbReference type="Gene3D" id="2.60.40.10">
    <property type="entry name" value="Immunoglobulins"/>
    <property type="match status" value="7"/>
</dbReference>
<dbReference type="FunFam" id="2.60.40.10:FF:000607">
    <property type="entry name" value="Leukemia inhibitory factor receptor"/>
    <property type="match status" value="1"/>
</dbReference>
<dbReference type="InterPro" id="IPR003961">
    <property type="entry name" value="FN3_dom"/>
</dbReference>
<name>A0A673ZHV2_SALTR</name>
<reference evidence="5" key="2">
    <citation type="submission" date="2025-09" db="UniProtKB">
        <authorList>
            <consortium name="Ensembl"/>
        </authorList>
    </citation>
    <scope>IDENTIFICATION</scope>
</reference>
<keyword evidence="3" id="KW-0732">Signal</keyword>
<dbReference type="Pfam" id="PF21177">
    <property type="entry name" value="LIF-R_Ig-like"/>
    <property type="match status" value="1"/>
</dbReference>
<sequence length="979" mass="108924">MYCGISWFIHVLLFLLTSSVYLNGSCLESAGSKPPRPIISELRANVATQSLVVKWLVNHTGLARESGDTYEIQVGRTDNLTIVHNSKVSSCPLGSDSMLTWTWVSTLPLQCADHSIRIRHFCSHADPSDWSQWKTNYGAQDRVDRVWKKTKMFPYQQVLKEGSTILFCCVPPRGIHVTNMTFNSTTSYPLINITHRVTAIAVHNLNITQASGSGVYSWCEDTTEKRNNYCSNFISFCPQRPENLSCGTEDLRTVICTWNPGRPANLYEPYKRTHTLHIKNSGEDPIKCGEWSCRFQAVPGLEWYHVSVVVRNQLGEEKQSYSFNITDRVFPVPEGVKVSPGVTEANVSWVMRGNLSGLELFCQVTADPVEPRRLTRLAEAADLQSTSMVCNGGSDERCDVSLEQLSPNTLYATRVRCAVRGNLEGEWTQPMHFTTYPLVTLDVWRKVRLLSHGQRNVTLLWTPQLSGSASSVKIQGYKVRWRQEGFQWILWRDREQTQTEISIGPGQCDMIIQAVIQPGSSPPGHITIPPVERIEYLRNATCVSGSASGGFHLIWKEQEAVTCGYTVEWCTVGSGVSCTLQWRKVPVGNTSVSLPAGDFKAGHRYTFDIYGCTDEGDKLLGIRTGYSQELKPVQSPRLVEPIRTTSSSVTLEWRYHEDDHSHPGFITGYLVTVHKTGSQRSPGHVRSPFTKMVADPHNKSLTIVGLQEHQKYTFHLSALTNVGPGPPTTVTVKTQTIPSILLAKILTPLLLLLGLAILLCLFWKMLRSCIVELFGYPAGMNIKPIELDRHLHETSERLRCLKVGDCVCSDIEILSVRPTMSERTPLIHPKLPLLSSSSTTIPSSSFCPVHPSSYSSSMSSSLPSLSPPYPSSSTQHLHQKGYCPHSPTEVWDSSVQTSLTNRSYFPSVGAEQSVELKPIRVTDSSDISSSPIKLSNLITSEPFEGPQLRPGSLLENIDGYITTDSLAKSMTAYMNGQSH</sequence>
<dbReference type="Pfam" id="PF25552">
    <property type="entry name" value="LIFR_D4"/>
    <property type="match status" value="1"/>
</dbReference>
<dbReference type="Ensembl" id="ENSSTUT00000048429.1">
    <property type="protein sequence ID" value="ENSSTUP00000046413.1"/>
    <property type="gene ID" value="ENSSTUG00000019545.1"/>
</dbReference>
<proteinExistence type="predicted"/>
<dbReference type="GO" id="GO:0098609">
    <property type="term" value="P:cell-cell adhesion"/>
    <property type="evidence" value="ECO:0007669"/>
    <property type="project" value="TreeGrafter"/>
</dbReference>
<evidence type="ECO:0000256" key="1">
    <source>
        <dbReference type="ARBA" id="ARBA00023157"/>
    </source>
</evidence>
<dbReference type="CDD" id="cd00063">
    <property type="entry name" value="FN3"/>
    <property type="match status" value="1"/>
</dbReference>
<dbReference type="SMART" id="SM00060">
    <property type="entry name" value="FN3"/>
    <property type="match status" value="4"/>
</dbReference>
<evidence type="ECO:0000259" key="4">
    <source>
        <dbReference type="PROSITE" id="PS50853"/>
    </source>
</evidence>
<dbReference type="GeneTree" id="ENSGT00940000155776"/>
<feature type="signal peptide" evidence="3">
    <location>
        <begin position="1"/>
        <end position="24"/>
    </location>
</feature>
<keyword evidence="6" id="KW-1185">Reference proteome</keyword>
<dbReference type="AlphaFoldDB" id="A0A673ZHV2"/>
<dbReference type="PROSITE" id="PS50853">
    <property type="entry name" value="FN3"/>
    <property type="match status" value="1"/>
</dbReference>
<evidence type="ECO:0000256" key="2">
    <source>
        <dbReference type="SAM" id="Phobius"/>
    </source>
</evidence>
<keyword evidence="1" id="KW-1015">Disulfide bond</keyword>
<feature type="domain" description="Fibronectin type-III" evidence="4">
    <location>
        <begin position="632"/>
        <end position="739"/>
    </location>
</feature>
<dbReference type="SUPFAM" id="SSF49265">
    <property type="entry name" value="Fibronectin type III"/>
    <property type="match status" value="3"/>
</dbReference>
<reference evidence="5" key="1">
    <citation type="submission" date="2025-08" db="UniProtKB">
        <authorList>
            <consortium name="Ensembl"/>
        </authorList>
    </citation>
    <scope>IDENTIFICATION</scope>
</reference>
<organism evidence="5 6">
    <name type="scientific">Salmo trutta</name>
    <name type="common">Brown trout</name>
    <dbReference type="NCBI Taxonomy" id="8032"/>
    <lineage>
        <taxon>Eukaryota</taxon>
        <taxon>Metazoa</taxon>
        <taxon>Chordata</taxon>
        <taxon>Craniata</taxon>
        <taxon>Vertebrata</taxon>
        <taxon>Euteleostomi</taxon>
        <taxon>Actinopterygii</taxon>
        <taxon>Neopterygii</taxon>
        <taxon>Teleostei</taxon>
        <taxon>Protacanthopterygii</taxon>
        <taxon>Salmoniformes</taxon>
        <taxon>Salmonidae</taxon>
        <taxon>Salmoninae</taxon>
        <taxon>Salmo</taxon>
    </lineage>
</organism>
<keyword evidence="2" id="KW-0472">Membrane</keyword>
<dbReference type="OMA" id="FNIYGCT"/>
<dbReference type="Pfam" id="PF00041">
    <property type="entry name" value="fn3"/>
    <property type="match status" value="1"/>
</dbReference>
<keyword evidence="2" id="KW-0812">Transmembrane</keyword>
<dbReference type="Pfam" id="PF17971">
    <property type="entry name" value="LIFR_D2"/>
    <property type="match status" value="1"/>
</dbReference>
<keyword evidence="2" id="KW-1133">Transmembrane helix</keyword>
<dbReference type="InterPro" id="IPR040817">
    <property type="entry name" value="LIFR_D2"/>
</dbReference>
<dbReference type="InterPro" id="IPR036116">
    <property type="entry name" value="FN3_sf"/>
</dbReference>
<feature type="chain" id="PRO_5025553090" evidence="3">
    <location>
        <begin position="25"/>
        <end position="979"/>
    </location>
</feature>
<dbReference type="InterPro" id="IPR013783">
    <property type="entry name" value="Ig-like_fold"/>
</dbReference>
<protein>
    <submittedName>
        <fullName evidence="5">Leukemia inhibitory factor receptor-like</fullName>
    </submittedName>
</protein>
<feature type="transmembrane region" description="Helical" evidence="2">
    <location>
        <begin position="741"/>
        <end position="763"/>
    </location>
</feature>
<dbReference type="Proteomes" id="UP000472277">
    <property type="component" value="Chromosome 29"/>
</dbReference>
<dbReference type="InParanoid" id="A0A673ZHV2"/>
<evidence type="ECO:0000256" key="3">
    <source>
        <dbReference type="SAM" id="SignalP"/>
    </source>
</evidence>
<gene>
    <name evidence="5" type="primary">osmr</name>
</gene>
<accession>A0A673ZHV2</accession>
<dbReference type="PANTHER" id="PTHR44170">
    <property type="entry name" value="PROTEIN SIDEKICK"/>
    <property type="match status" value="1"/>
</dbReference>
<evidence type="ECO:0000313" key="5">
    <source>
        <dbReference type="Ensembl" id="ENSSTUP00000046413.1"/>
    </source>
</evidence>
<evidence type="ECO:0000313" key="6">
    <source>
        <dbReference type="Proteomes" id="UP000472277"/>
    </source>
</evidence>
<dbReference type="GO" id="GO:0016020">
    <property type="term" value="C:membrane"/>
    <property type="evidence" value="ECO:0007669"/>
    <property type="project" value="UniProtKB-SubCell"/>
</dbReference>